<evidence type="ECO:0000313" key="7">
    <source>
        <dbReference type="Proteomes" id="UP000314985"/>
    </source>
</evidence>
<comment type="function">
    <text evidence="5">Metallothioneins have a high content of cysteine residues that bind various heavy metals.</text>
</comment>
<dbReference type="SUPFAM" id="SSF57868">
    <property type="entry name" value="Metallothionein"/>
    <property type="match status" value="1"/>
</dbReference>
<keyword evidence="4 5" id="KW-0480">Metal-thiolate cluster</keyword>
<dbReference type="Gene3D" id="4.10.10.10">
    <property type="entry name" value="Metallothionein Isoform II"/>
    <property type="match status" value="1"/>
</dbReference>
<dbReference type="InterPro" id="IPR000006">
    <property type="entry name" value="Metalthion_vert"/>
</dbReference>
<protein>
    <recommendedName>
        <fullName evidence="5">Metallothionein</fullName>
    </recommendedName>
</protein>
<dbReference type="AlphaFoldDB" id="A0A4X1SR05"/>
<dbReference type="GO" id="GO:0046872">
    <property type="term" value="F:metal ion binding"/>
    <property type="evidence" value="ECO:0007669"/>
    <property type="project" value="UniProtKB-KW"/>
</dbReference>
<comment type="subunit">
    <text evidence="2">Monomer.</text>
</comment>
<evidence type="ECO:0000256" key="4">
    <source>
        <dbReference type="ARBA" id="ARBA00022851"/>
    </source>
</evidence>
<sequence length="58" mass="6171">MKPRCSSSTGGPCTRCSFCKCKECKCTSCKSFCPCCPLGCAQCAQDWVCNGALDKDSC</sequence>
<name>A0A4X1SR05_PIG</name>
<dbReference type="Proteomes" id="UP000314985">
    <property type="component" value="Chromosome 14"/>
</dbReference>
<evidence type="ECO:0000256" key="5">
    <source>
        <dbReference type="RuleBase" id="RU000621"/>
    </source>
</evidence>
<evidence type="ECO:0000256" key="2">
    <source>
        <dbReference type="ARBA" id="ARBA00011245"/>
    </source>
</evidence>
<keyword evidence="3 5" id="KW-0479">Metal-binding</keyword>
<dbReference type="Ensembl" id="ENSSSCT00070006335.1">
    <property type="protein sequence ID" value="ENSSSCP00070005164.1"/>
    <property type="gene ID" value="ENSSSCG00070003362.1"/>
</dbReference>
<dbReference type="InterPro" id="IPR017854">
    <property type="entry name" value="Metalthion_dom_sf"/>
</dbReference>
<accession>A0A4X1SR05</accession>
<evidence type="ECO:0000256" key="1">
    <source>
        <dbReference type="ARBA" id="ARBA00007283"/>
    </source>
</evidence>
<evidence type="ECO:0000256" key="3">
    <source>
        <dbReference type="ARBA" id="ARBA00022723"/>
    </source>
</evidence>
<reference evidence="6" key="2">
    <citation type="submission" date="2025-08" db="UniProtKB">
        <authorList>
            <consortium name="Ensembl"/>
        </authorList>
    </citation>
    <scope>IDENTIFICATION</scope>
</reference>
<dbReference type="Pfam" id="PF00131">
    <property type="entry name" value="Metallothio"/>
    <property type="match status" value="1"/>
</dbReference>
<comment type="similarity">
    <text evidence="1 5">Belongs to the metallothionein superfamily. Type 1 family.</text>
</comment>
<dbReference type="PANTHER" id="PTHR23299">
    <property type="entry name" value="METALLOTHIONEIN"/>
    <property type="match status" value="1"/>
</dbReference>
<evidence type="ECO:0000313" key="6">
    <source>
        <dbReference type="Ensembl" id="ENSSSCP00070005164.1"/>
    </source>
</evidence>
<reference evidence="6 7" key="1">
    <citation type="submission" date="2017-08" db="EMBL/GenBank/DDBJ databases">
        <title>USMARCv1.0.</title>
        <authorList>
            <person name="Hannum G.I."/>
            <person name="Koren S."/>
            <person name="Schroeder S.G."/>
            <person name="Chin S.C."/>
            <person name="Nonneman D.J."/>
            <person name="Becker S.A."/>
            <person name="Rosen B.D."/>
            <person name="Bickhart D.M."/>
            <person name="Putnam N.H."/>
            <person name="Green R.E."/>
            <person name="Tuggle C.K."/>
            <person name="Liu H."/>
            <person name="Rohrer G.A."/>
            <person name="Warr A."/>
            <person name="Hall R."/>
            <person name="Kim K."/>
            <person name="Hume D.A."/>
            <person name="Talbot R."/>
            <person name="Chow W."/>
            <person name="Howe K."/>
            <person name="Schwartz A.S."/>
            <person name="Watson M."/>
            <person name="Archibald A.L."/>
            <person name="Phillippy A.M."/>
            <person name="Smith T.P.L."/>
        </authorList>
    </citation>
    <scope>NUCLEOTIDE SEQUENCE [LARGE SCALE GENOMIC DNA]</scope>
</reference>
<dbReference type="InterPro" id="IPR023587">
    <property type="entry name" value="Metalthion_dom_sf_vert"/>
</dbReference>
<dbReference type="FunFam" id="4.10.10.10:FF:000001">
    <property type="entry name" value="Metallothionein"/>
    <property type="match status" value="1"/>
</dbReference>
<dbReference type="PANTHER" id="PTHR23299:SF22">
    <property type="entry name" value="METALLOTHIONEIN-1G"/>
    <property type="match status" value="1"/>
</dbReference>
<proteinExistence type="inferred from homology"/>
<organism evidence="6 7">
    <name type="scientific">Sus scrofa</name>
    <name type="common">Pig</name>
    <dbReference type="NCBI Taxonomy" id="9823"/>
    <lineage>
        <taxon>Eukaryota</taxon>
        <taxon>Metazoa</taxon>
        <taxon>Chordata</taxon>
        <taxon>Craniata</taxon>
        <taxon>Vertebrata</taxon>
        <taxon>Euteleostomi</taxon>
        <taxon>Mammalia</taxon>
        <taxon>Eutheria</taxon>
        <taxon>Laurasiatheria</taxon>
        <taxon>Artiodactyla</taxon>
        <taxon>Suina</taxon>
        <taxon>Suidae</taxon>
        <taxon>Sus</taxon>
    </lineage>
</organism>